<evidence type="ECO:0000313" key="3">
    <source>
        <dbReference type="Proteomes" id="UP000540989"/>
    </source>
</evidence>
<dbReference type="RefSeq" id="WP_184213772.1">
    <property type="nucleotide sequence ID" value="NZ_JACHIP010000001.1"/>
</dbReference>
<dbReference type="Pfam" id="PF11950">
    <property type="entry name" value="DUF3467"/>
    <property type="match status" value="1"/>
</dbReference>
<evidence type="ECO:0000256" key="1">
    <source>
        <dbReference type="SAM" id="MobiDB-lite"/>
    </source>
</evidence>
<evidence type="ECO:0000313" key="2">
    <source>
        <dbReference type="EMBL" id="MBB5056076.1"/>
    </source>
</evidence>
<dbReference type="AlphaFoldDB" id="A0A7W7Z9Z7"/>
<reference evidence="2 3" key="1">
    <citation type="submission" date="2020-08" db="EMBL/GenBank/DDBJ databases">
        <title>Genomic Encyclopedia of Type Strains, Phase IV (KMG-V): Genome sequencing to study the core and pangenomes of soil and plant-associated prokaryotes.</title>
        <authorList>
            <person name="Whitman W."/>
        </authorList>
    </citation>
    <scope>NUCLEOTIDE SEQUENCE [LARGE SCALE GENOMIC DNA]</scope>
    <source>
        <strain evidence="2 3">M8UP14</strain>
    </source>
</reference>
<gene>
    <name evidence="2" type="ORF">HDF16_000745</name>
</gene>
<comment type="caution">
    <text evidence="2">The sequence shown here is derived from an EMBL/GenBank/DDBJ whole genome shotgun (WGS) entry which is preliminary data.</text>
</comment>
<sequence>MSNPSNPNNPNPDQPELKLSSTPDYRSSYANSVQVRMSVWDFFLVFGTMHQESQSQVAIENFQGIYLSPQQAKALWNVLGNNLAQYEQTFGALALEPKSENSGEPRFVVPIPQRGGPVN</sequence>
<accession>A0A7W7Z9Z7</accession>
<dbReference type="EMBL" id="JACHIP010000001">
    <property type="protein sequence ID" value="MBB5056076.1"/>
    <property type="molecule type" value="Genomic_DNA"/>
</dbReference>
<evidence type="ECO:0008006" key="4">
    <source>
        <dbReference type="Google" id="ProtNLM"/>
    </source>
</evidence>
<organism evidence="2 3">
    <name type="scientific">Granulicella aggregans</name>
    <dbReference type="NCBI Taxonomy" id="474949"/>
    <lineage>
        <taxon>Bacteria</taxon>
        <taxon>Pseudomonadati</taxon>
        <taxon>Acidobacteriota</taxon>
        <taxon>Terriglobia</taxon>
        <taxon>Terriglobales</taxon>
        <taxon>Acidobacteriaceae</taxon>
        <taxon>Granulicella</taxon>
    </lineage>
</organism>
<protein>
    <recommendedName>
        <fullName evidence="4">DUF3467 domain-containing protein</fullName>
    </recommendedName>
</protein>
<name>A0A7W7Z9Z7_9BACT</name>
<dbReference type="Proteomes" id="UP000540989">
    <property type="component" value="Unassembled WGS sequence"/>
</dbReference>
<keyword evidence="3" id="KW-1185">Reference proteome</keyword>
<feature type="region of interest" description="Disordered" evidence="1">
    <location>
        <begin position="98"/>
        <end position="119"/>
    </location>
</feature>
<feature type="region of interest" description="Disordered" evidence="1">
    <location>
        <begin position="1"/>
        <end position="23"/>
    </location>
</feature>
<dbReference type="InterPro" id="IPR021857">
    <property type="entry name" value="DUF3467"/>
</dbReference>
<proteinExistence type="predicted"/>